<organism evidence="6 7">
    <name type="scientific">Daldinia eschscholtzii</name>
    <dbReference type="NCBI Taxonomy" id="292717"/>
    <lineage>
        <taxon>Eukaryota</taxon>
        <taxon>Fungi</taxon>
        <taxon>Dikarya</taxon>
        <taxon>Ascomycota</taxon>
        <taxon>Pezizomycotina</taxon>
        <taxon>Sordariomycetes</taxon>
        <taxon>Xylariomycetidae</taxon>
        <taxon>Xylariales</taxon>
        <taxon>Hypoxylaceae</taxon>
        <taxon>Daldinia</taxon>
    </lineage>
</organism>
<keyword evidence="7" id="KW-1185">Reference proteome</keyword>
<dbReference type="InterPro" id="IPR023393">
    <property type="entry name" value="START-like_dom_sf"/>
</dbReference>
<comment type="similarity">
    <text evidence="1">Belongs to the COQ10 family.</text>
</comment>
<comment type="function">
    <text evidence="3">Required for the function of coenzyme Q in the respiratory chain. May serve as a chaperone or may be involved in the transport of Q6 from its site of synthesis to the catalytic sites of the respiratory complexes.</text>
</comment>
<dbReference type="Proteomes" id="UP001369815">
    <property type="component" value="Unassembled WGS sequence"/>
</dbReference>
<dbReference type="GO" id="GO:0045333">
    <property type="term" value="P:cellular respiration"/>
    <property type="evidence" value="ECO:0007669"/>
    <property type="project" value="InterPro"/>
</dbReference>
<gene>
    <name evidence="6" type="ORF">Daesc_006802</name>
</gene>
<dbReference type="SUPFAM" id="SSF55961">
    <property type="entry name" value="Bet v1-like"/>
    <property type="match status" value="1"/>
</dbReference>
<proteinExistence type="inferred from homology"/>
<feature type="compositionally biased region" description="Low complexity" evidence="4">
    <location>
        <begin position="183"/>
        <end position="195"/>
    </location>
</feature>
<comment type="subunit">
    <text evidence="2">Interacts with coenzyme Q.</text>
</comment>
<evidence type="ECO:0000256" key="3">
    <source>
        <dbReference type="ARBA" id="ARBA00024947"/>
    </source>
</evidence>
<reference evidence="6 7" key="1">
    <citation type="journal article" date="2024" name="Front Chem Biol">
        <title>Unveiling the potential of Daldinia eschscholtzii MFLUCC 19-0629 through bioactivity and bioinformatics studies for enhanced sustainable agriculture production.</title>
        <authorList>
            <person name="Brooks S."/>
            <person name="Weaver J.A."/>
            <person name="Klomchit A."/>
            <person name="Alharthi S.A."/>
            <person name="Onlamun T."/>
            <person name="Nurani R."/>
            <person name="Vong T.K."/>
            <person name="Alberti F."/>
            <person name="Greco C."/>
        </authorList>
    </citation>
    <scope>NUCLEOTIDE SEQUENCE [LARGE SCALE GENOMIC DNA]</scope>
    <source>
        <strain evidence="6">MFLUCC 19-0629</strain>
    </source>
</reference>
<name>A0AAX6MIM5_9PEZI</name>
<dbReference type="Pfam" id="PF03364">
    <property type="entry name" value="Polyketide_cyc"/>
    <property type="match status" value="1"/>
</dbReference>
<dbReference type="EMBL" id="JBANMG010000006">
    <property type="protein sequence ID" value="KAK6952267.1"/>
    <property type="molecule type" value="Genomic_DNA"/>
</dbReference>
<evidence type="ECO:0000256" key="2">
    <source>
        <dbReference type="ARBA" id="ARBA00011814"/>
    </source>
</evidence>
<evidence type="ECO:0000256" key="4">
    <source>
        <dbReference type="SAM" id="MobiDB-lite"/>
    </source>
</evidence>
<evidence type="ECO:0000256" key="1">
    <source>
        <dbReference type="ARBA" id="ARBA00006885"/>
    </source>
</evidence>
<dbReference type="GO" id="GO:0005739">
    <property type="term" value="C:mitochondrion"/>
    <property type="evidence" value="ECO:0007669"/>
    <property type="project" value="TreeGrafter"/>
</dbReference>
<feature type="region of interest" description="Disordered" evidence="4">
    <location>
        <begin position="176"/>
        <end position="195"/>
    </location>
</feature>
<dbReference type="PANTHER" id="PTHR12901">
    <property type="entry name" value="SPERM PROTEIN HOMOLOG"/>
    <property type="match status" value="1"/>
</dbReference>
<dbReference type="InterPro" id="IPR005031">
    <property type="entry name" value="COQ10_START"/>
</dbReference>
<evidence type="ECO:0000313" key="7">
    <source>
        <dbReference type="Proteomes" id="UP001369815"/>
    </source>
</evidence>
<sequence>MYFSSIRLPSYSPNVNATTSPPTLTAPHIRPPTTPTPTILSLAALLHLPPPQNHIHRAPPPLRPPAPLRHHRRRRLLRALPAVLQTLARNEVDRPRPPSHLHFHFYHQLYFLLYLVFFSSPPPRRWPLEADLTTGWAGIEETYTSRLFCIPSLGIVEAVSGDARSEIPLSELQKHGLVDSPTSSSSSSSSSSGSGVFKSLVTRWTVLPADDALRADRFQHPWSDVRLVVKYDFANPLYAALTDAVKDKVVAAMIDAFVQRAESVLKDTRNDPGAAAAAR</sequence>
<dbReference type="InterPro" id="IPR044996">
    <property type="entry name" value="COQ10-like"/>
</dbReference>
<accession>A0AAX6MIM5</accession>
<feature type="domain" description="Coenzyme Q-binding protein COQ10 START" evidence="5">
    <location>
        <begin position="194"/>
        <end position="257"/>
    </location>
</feature>
<dbReference type="GO" id="GO:0048039">
    <property type="term" value="F:ubiquinone binding"/>
    <property type="evidence" value="ECO:0007669"/>
    <property type="project" value="InterPro"/>
</dbReference>
<protein>
    <recommendedName>
        <fullName evidence="5">Coenzyme Q-binding protein COQ10 START domain-containing protein</fullName>
    </recommendedName>
</protein>
<evidence type="ECO:0000259" key="5">
    <source>
        <dbReference type="Pfam" id="PF03364"/>
    </source>
</evidence>
<dbReference type="AlphaFoldDB" id="A0AAX6MIM5"/>
<evidence type="ECO:0000313" key="6">
    <source>
        <dbReference type="EMBL" id="KAK6952267.1"/>
    </source>
</evidence>
<dbReference type="PANTHER" id="PTHR12901:SF10">
    <property type="entry name" value="COENZYME Q-BINDING PROTEIN COQ10, MITOCHONDRIAL"/>
    <property type="match status" value="1"/>
</dbReference>
<comment type="caution">
    <text evidence="6">The sequence shown here is derived from an EMBL/GenBank/DDBJ whole genome shotgun (WGS) entry which is preliminary data.</text>
</comment>
<dbReference type="Gene3D" id="3.30.530.20">
    <property type="match status" value="1"/>
</dbReference>